<feature type="region of interest" description="Disordered" evidence="9">
    <location>
        <begin position="600"/>
        <end position="630"/>
    </location>
</feature>
<dbReference type="Pfam" id="PF08550">
    <property type="entry name" value="GATA_AreA"/>
    <property type="match status" value="1"/>
</dbReference>
<dbReference type="GO" id="GO:0005634">
    <property type="term" value="C:nucleus"/>
    <property type="evidence" value="ECO:0007669"/>
    <property type="project" value="UniProtKB-SubCell"/>
</dbReference>
<gene>
    <name evidence="11" type="ORF">FFLO_01079</name>
</gene>
<feature type="compositionally biased region" description="Low complexity" evidence="9">
    <location>
        <begin position="65"/>
        <end position="75"/>
    </location>
</feature>
<keyword evidence="2" id="KW-0479">Metal-binding</keyword>
<dbReference type="InterPro" id="IPR039355">
    <property type="entry name" value="Transcription_factor_GATA"/>
</dbReference>
<proteinExistence type="predicted"/>
<dbReference type="GO" id="GO:0008270">
    <property type="term" value="F:zinc ion binding"/>
    <property type="evidence" value="ECO:0007669"/>
    <property type="project" value="UniProtKB-KW"/>
</dbReference>
<keyword evidence="3 8" id="KW-0863">Zinc-finger</keyword>
<evidence type="ECO:0000256" key="8">
    <source>
        <dbReference type="PROSITE-ProRule" id="PRU00094"/>
    </source>
</evidence>
<reference evidence="11" key="1">
    <citation type="submission" date="2020-04" db="EMBL/GenBank/DDBJ databases">
        <title>Analysis of mating type loci in Filobasidium floriforme.</title>
        <authorList>
            <person name="Nowrousian M."/>
        </authorList>
    </citation>
    <scope>NUCLEOTIDE SEQUENCE</scope>
    <source>
        <strain evidence="11">CBS 6242</strain>
    </source>
</reference>
<dbReference type="GO" id="GO:0000122">
    <property type="term" value="P:negative regulation of transcription by RNA polymerase II"/>
    <property type="evidence" value="ECO:0007669"/>
    <property type="project" value="TreeGrafter"/>
</dbReference>
<accession>A0A8K0NQD0</accession>
<dbReference type="PRINTS" id="PR00619">
    <property type="entry name" value="GATAZNFINGER"/>
</dbReference>
<dbReference type="PROSITE" id="PS00344">
    <property type="entry name" value="GATA_ZN_FINGER_1"/>
    <property type="match status" value="1"/>
</dbReference>
<dbReference type="GO" id="GO:0045944">
    <property type="term" value="P:positive regulation of transcription by RNA polymerase II"/>
    <property type="evidence" value="ECO:0007669"/>
    <property type="project" value="TreeGrafter"/>
</dbReference>
<evidence type="ECO:0000313" key="11">
    <source>
        <dbReference type="EMBL" id="KAG7570985.1"/>
    </source>
</evidence>
<dbReference type="InterPro" id="IPR013088">
    <property type="entry name" value="Znf_NHR/GATA"/>
</dbReference>
<keyword evidence="6" id="KW-0804">Transcription</keyword>
<feature type="region of interest" description="Disordered" evidence="9">
    <location>
        <begin position="964"/>
        <end position="1022"/>
    </location>
</feature>
<feature type="domain" description="GATA-type" evidence="10">
    <location>
        <begin position="910"/>
        <end position="963"/>
    </location>
</feature>
<feature type="compositionally biased region" description="Basic and acidic residues" evidence="9">
    <location>
        <begin position="423"/>
        <end position="433"/>
    </location>
</feature>
<feature type="region of interest" description="Disordered" evidence="9">
    <location>
        <begin position="809"/>
        <end position="911"/>
    </location>
</feature>
<dbReference type="GO" id="GO:0000981">
    <property type="term" value="F:DNA-binding transcription factor activity, RNA polymerase II-specific"/>
    <property type="evidence" value="ECO:0007669"/>
    <property type="project" value="TreeGrafter"/>
</dbReference>
<keyword evidence="5" id="KW-0805">Transcription regulation</keyword>
<comment type="subcellular location">
    <subcellularLocation>
        <location evidence="1">Nucleus</location>
    </subcellularLocation>
</comment>
<dbReference type="FunFam" id="3.30.50.10:FF:000007">
    <property type="entry name" value="Nitrogen regulatory AreA, N-terminal"/>
    <property type="match status" value="1"/>
</dbReference>
<feature type="region of interest" description="Disordered" evidence="9">
    <location>
        <begin position="339"/>
        <end position="359"/>
    </location>
</feature>
<feature type="region of interest" description="Disordered" evidence="9">
    <location>
        <begin position="372"/>
        <end position="433"/>
    </location>
</feature>
<dbReference type="InterPro" id="IPR000679">
    <property type="entry name" value="Znf_GATA"/>
</dbReference>
<keyword evidence="12" id="KW-1185">Reference proteome</keyword>
<evidence type="ECO:0000256" key="9">
    <source>
        <dbReference type="SAM" id="MobiDB-lite"/>
    </source>
</evidence>
<evidence type="ECO:0000256" key="6">
    <source>
        <dbReference type="ARBA" id="ARBA00023163"/>
    </source>
</evidence>
<dbReference type="GO" id="GO:0000978">
    <property type="term" value="F:RNA polymerase II cis-regulatory region sequence-specific DNA binding"/>
    <property type="evidence" value="ECO:0007669"/>
    <property type="project" value="TreeGrafter"/>
</dbReference>
<feature type="region of interest" description="Disordered" evidence="9">
    <location>
        <begin position="1"/>
        <end position="115"/>
    </location>
</feature>
<dbReference type="PANTHER" id="PTHR10071:SF281">
    <property type="entry name" value="BOX A-BINDING FACTOR-RELATED"/>
    <property type="match status" value="1"/>
</dbReference>
<feature type="compositionally biased region" description="Polar residues" evidence="9">
    <location>
        <begin position="1002"/>
        <end position="1011"/>
    </location>
</feature>
<comment type="caution">
    <text evidence="11">The sequence shown here is derived from an EMBL/GenBank/DDBJ whole genome shotgun (WGS) entry which is preliminary data.</text>
</comment>
<evidence type="ECO:0000256" key="7">
    <source>
        <dbReference type="ARBA" id="ARBA00023242"/>
    </source>
</evidence>
<dbReference type="AlphaFoldDB" id="A0A8K0NQD0"/>
<dbReference type="PROSITE" id="PS50114">
    <property type="entry name" value="GATA_ZN_FINGER_2"/>
    <property type="match status" value="1"/>
</dbReference>
<dbReference type="SUPFAM" id="SSF57716">
    <property type="entry name" value="Glucocorticoid receptor-like (DNA-binding domain)"/>
    <property type="match status" value="1"/>
</dbReference>
<sequence length="1040" mass="108955">MTIPSSLSTSVSGPQQPQTPFQAGSVPGSSFGTSARSLTSKTSNNGQRTGKSRKSSLAAHNYTFSAPTSTTTSPRQPAPRPSGSNFASQPPSQTGTTMSSGTSPASQAALPDLPPLPEGFSLENLAQFGHSGLELAIRIGMGIGLSIQQAQQQSAGSGGNQASALDAESMQRQLAQLMQQQSVTTELPVSPSAQGLSGSFSNSGPRSADVVKDILGEDFFSSRHPSTPGATPGLVGGNGAASSKPTSRRTSNAGELQLISPVGNSPSESSGLQFADNAQDMAKKDPLATQVWKAYAKAKGGLPNGARMENLTWRMMHLTMKKPEDGTKTQSGMELVQEEDEAAEEADKPGAMAGEEVERGRRGRFKGKGRVVGFDAESPQGQQNDVDAMDWRAASRSRSRVSVMDWRPQSRSRSRSTFNRVRNPYDHGSEAHSHSLLGREDVVEPNPMFYESQLYNQPWQLGGASLPNLPHASLGMATGDLKHEQDNQAGNRIVNASTSASSGPIGVPRSFDLNQAVRAAAAYDAFATSASSADGQPLHLSGQVPPSVLTASHRGSPLDNNSAGLPGISGPGLYGQTEENYHPKYGYLPRRVRKTSFDHTVEKGSSGSSPGFIPPPMTAKQARKRPAEASPQILAKAPVPIPEDDGGNFLDFPTADSTNLPPGEFPSTAFTFSFPHSYETFFDMAAATTNTPANTTDMVDFGTQLSASSPGDMLNFANAFNDSGLANMTSFSTSHQAPVETLAPGLLQGGDGAQSFDGADLNQGDSSVTFQQMMQQYLNTNATVNPFTHINPAQMLGNMGHTSDRAISVSATDSPHAESSPHGPTKQMPRSVGGKSVPVNKEDARAPAPIRSNSSPHLAGLGVQSMTPSEPSSSQPTKKGTKSGKGGSKTGPNTPSSDNDHGAGSVITSGEPPTMCTNCQTTNTPLWRRDPDGQPLCNACGLFYKLHGVVRPLSLKTDVIKKRNRAAPGTKEASIPSRKNSIVAGPSSKPPAKKVAKGSSSIVDQFTSASAPTKKARRTSDAEGLNAFGGLAQFEPASAN</sequence>
<keyword evidence="4" id="KW-0862">Zinc</keyword>
<dbReference type="InterPro" id="IPR013860">
    <property type="entry name" value="AreA_GATA"/>
</dbReference>
<dbReference type="Pfam" id="PF00320">
    <property type="entry name" value="GATA"/>
    <property type="match status" value="1"/>
</dbReference>
<feature type="compositionally biased region" description="Low complexity" evidence="9">
    <location>
        <begin position="88"/>
        <end position="106"/>
    </location>
</feature>
<feature type="compositionally biased region" description="Low complexity" evidence="9">
    <location>
        <begin position="391"/>
        <end position="407"/>
    </location>
</feature>
<dbReference type="SMART" id="SM00401">
    <property type="entry name" value="ZnF_GATA"/>
    <property type="match status" value="1"/>
</dbReference>
<organism evidence="11 12">
    <name type="scientific">Filobasidium floriforme</name>
    <dbReference type="NCBI Taxonomy" id="5210"/>
    <lineage>
        <taxon>Eukaryota</taxon>
        <taxon>Fungi</taxon>
        <taxon>Dikarya</taxon>
        <taxon>Basidiomycota</taxon>
        <taxon>Agaricomycotina</taxon>
        <taxon>Tremellomycetes</taxon>
        <taxon>Filobasidiales</taxon>
        <taxon>Filobasidiaceae</taxon>
        <taxon>Filobasidium</taxon>
    </lineage>
</organism>
<feature type="compositionally biased region" description="Polar residues" evidence="9">
    <location>
        <begin position="1"/>
        <end position="49"/>
    </location>
</feature>
<evidence type="ECO:0000313" key="12">
    <source>
        <dbReference type="Proteomes" id="UP000812966"/>
    </source>
</evidence>
<name>A0A8K0NQD0_9TREE</name>
<dbReference type="PANTHER" id="PTHR10071">
    <property type="entry name" value="TRANSCRIPTION FACTOR GATA FAMILY MEMBER"/>
    <property type="match status" value="1"/>
</dbReference>
<evidence type="ECO:0000256" key="5">
    <source>
        <dbReference type="ARBA" id="ARBA00023015"/>
    </source>
</evidence>
<dbReference type="CDD" id="cd00202">
    <property type="entry name" value="ZnF_GATA"/>
    <property type="match status" value="1"/>
</dbReference>
<feature type="region of interest" description="Disordered" evidence="9">
    <location>
        <begin position="221"/>
        <end position="252"/>
    </location>
</feature>
<evidence type="ECO:0000256" key="1">
    <source>
        <dbReference type="ARBA" id="ARBA00004123"/>
    </source>
</evidence>
<evidence type="ECO:0000256" key="3">
    <source>
        <dbReference type="ARBA" id="ARBA00022771"/>
    </source>
</evidence>
<feature type="compositionally biased region" description="Polar residues" evidence="9">
    <location>
        <begin position="409"/>
        <end position="420"/>
    </location>
</feature>
<keyword evidence="7" id="KW-0539">Nucleus</keyword>
<evidence type="ECO:0000256" key="4">
    <source>
        <dbReference type="ARBA" id="ARBA00022833"/>
    </source>
</evidence>
<dbReference type="Proteomes" id="UP000812966">
    <property type="component" value="Unassembled WGS sequence"/>
</dbReference>
<protein>
    <recommendedName>
        <fullName evidence="10">GATA-type domain-containing protein</fullName>
    </recommendedName>
</protein>
<evidence type="ECO:0000259" key="10">
    <source>
        <dbReference type="PROSITE" id="PS50114"/>
    </source>
</evidence>
<dbReference type="Gene3D" id="3.30.50.10">
    <property type="entry name" value="Erythroid Transcription Factor GATA-1, subunit A"/>
    <property type="match status" value="1"/>
</dbReference>
<feature type="compositionally biased region" description="Polar residues" evidence="9">
    <location>
        <begin position="240"/>
        <end position="252"/>
    </location>
</feature>
<evidence type="ECO:0000256" key="2">
    <source>
        <dbReference type="ARBA" id="ARBA00022723"/>
    </source>
</evidence>
<dbReference type="EMBL" id="JABELV010000014">
    <property type="protein sequence ID" value="KAG7570985.1"/>
    <property type="molecule type" value="Genomic_DNA"/>
</dbReference>
<feature type="region of interest" description="Disordered" evidence="9">
    <location>
        <begin position="531"/>
        <end position="576"/>
    </location>
</feature>